<protein>
    <submittedName>
        <fullName evidence="2">Predicted protein</fullName>
    </submittedName>
</protein>
<accession>B0DSP6</accession>
<dbReference type="GeneID" id="6082586"/>
<dbReference type="EMBL" id="DS547131">
    <property type="protein sequence ID" value="EDR02358.1"/>
    <property type="molecule type" value="Genomic_DNA"/>
</dbReference>
<feature type="region of interest" description="Disordered" evidence="1">
    <location>
        <begin position="1"/>
        <end position="46"/>
    </location>
</feature>
<dbReference type="Proteomes" id="UP000001194">
    <property type="component" value="Unassembled WGS sequence"/>
</dbReference>
<sequence>MCKKTKADSDHLHWTRSALGARHRDTKSWKRGDEEPPTSEPLGRNTVLRSRRYLSNNEQWRYDKSSKFICIQRIGRIKTTPHRCIVLK</sequence>
<keyword evidence="3" id="KW-1185">Reference proteome</keyword>
<dbReference type="HOGENOM" id="CLU_2469483_0_0_1"/>
<dbReference type="RefSeq" id="XP_001887035.1">
    <property type="nucleotide sequence ID" value="XM_001887000.1"/>
</dbReference>
<feature type="compositionally biased region" description="Basic and acidic residues" evidence="1">
    <location>
        <begin position="22"/>
        <end position="34"/>
    </location>
</feature>
<evidence type="ECO:0000256" key="1">
    <source>
        <dbReference type="SAM" id="MobiDB-lite"/>
    </source>
</evidence>
<dbReference type="KEGG" id="lbc:LACBIDRAFT_309623"/>
<name>B0DSP6_LACBS</name>
<evidence type="ECO:0000313" key="3">
    <source>
        <dbReference type="Proteomes" id="UP000001194"/>
    </source>
</evidence>
<proteinExistence type="predicted"/>
<dbReference type="AlphaFoldDB" id="B0DSP6"/>
<organism evidence="3">
    <name type="scientific">Laccaria bicolor (strain S238N-H82 / ATCC MYA-4686)</name>
    <name type="common">Bicoloured deceiver</name>
    <name type="synonym">Laccaria laccata var. bicolor</name>
    <dbReference type="NCBI Taxonomy" id="486041"/>
    <lineage>
        <taxon>Eukaryota</taxon>
        <taxon>Fungi</taxon>
        <taxon>Dikarya</taxon>
        <taxon>Basidiomycota</taxon>
        <taxon>Agaricomycotina</taxon>
        <taxon>Agaricomycetes</taxon>
        <taxon>Agaricomycetidae</taxon>
        <taxon>Agaricales</taxon>
        <taxon>Agaricineae</taxon>
        <taxon>Hydnangiaceae</taxon>
        <taxon>Laccaria</taxon>
    </lineage>
</organism>
<gene>
    <name evidence="2" type="ORF">LACBIDRAFT_309623</name>
</gene>
<reference evidence="2 3" key="1">
    <citation type="journal article" date="2008" name="Nature">
        <title>The genome of Laccaria bicolor provides insights into mycorrhizal symbiosis.</title>
        <authorList>
            <person name="Martin F."/>
            <person name="Aerts A."/>
            <person name="Ahren D."/>
            <person name="Brun A."/>
            <person name="Danchin E.G.J."/>
            <person name="Duchaussoy F."/>
            <person name="Gibon J."/>
            <person name="Kohler A."/>
            <person name="Lindquist E."/>
            <person name="Pereda V."/>
            <person name="Salamov A."/>
            <person name="Shapiro H.J."/>
            <person name="Wuyts J."/>
            <person name="Blaudez D."/>
            <person name="Buee M."/>
            <person name="Brokstein P."/>
            <person name="Canbaeck B."/>
            <person name="Cohen D."/>
            <person name="Courty P.E."/>
            <person name="Coutinho P.M."/>
            <person name="Delaruelle C."/>
            <person name="Detter J.C."/>
            <person name="Deveau A."/>
            <person name="DiFazio S."/>
            <person name="Duplessis S."/>
            <person name="Fraissinet-Tachet L."/>
            <person name="Lucic E."/>
            <person name="Frey-Klett P."/>
            <person name="Fourrey C."/>
            <person name="Feussner I."/>
            <person name="Gay G."/>
            <person name="Grimwood J."/>
            <person name="Hoegger P.J."/>
            <person name="Jain P."/>
            <person name="Kilaru S."/>
            <person name="Labbe J."/>
            <person name="Lin Y.C."/>
            <person name="Legue V."/>
            <person name="Le Tacon F."/>
            <person name="Marmeisse R."/>
            <person name="Melayah D."/>
            <person name="Montanini B."/>
            <person name="Muratet M."/>
            <person name="Nehls U."/>
            <person name="Niculita-Hirzel H."/>
            <person name="Oudot-Le Secq M.P."/>
            <person name="Peter M."/>
            <person name="Quesneville H."/>
            <person name="Rajashekar B."/>
            <person name="Reich M."/>
            <person name="Rouhier N."/>
            <person name="Schmutz J."/>
            <person name="Yin T."/>
            <person name="Chalot M."/>
            <person name="Henrissat B."/>
            <person name="Kuees U."/>
            <person name="Lucas S."/>
            <person name="Van de Peer Y."/>
            <person name="Podila G.K."/>
            <person name="Polle A."/>
            <person name="Pukkila P.J."/>
            <person name="Richardson P.M."/>
            <person name="Rouze P."/>
            <person name="Sanders I.R."/>
            <person name="Stajich J.E."/>
            <person name="Tunlid A."/>
            <person name="Tuskan G."/>
            <person name="Grigoriev I.V."/>
        </authorList>
    </citation>
    <scope>NUCLEOTIDE SEQUENCE [LARGE SCALE GENOMIC DNA]</scope>
    <source>
        <strain evidence="3">S238N-H82 / ATCC MYA-4686</strain>
    </source>
</reference>
<dbReference type="InParanoid" id="B0DSP6"/>
<feature type="compositionally biased region" description="Basic and acidic residues" evidence="1">
    <location>
        <begin position="1"/>
        <end position="13"/>
    </location>
</feature>
<evidence type="ECO:0000313" key="2">
    <source>
        <dbReference type="EMBL" id="EDR02358.1"/>
    </source>
</evidence>